<sequence length="92" mass="10060">MGGDDIMERSMNVASEKDVVSLTGYTPTQGPNNESASVSAYLTAGDYYSLQLQIHTKGTVTGLHDVSSGDSGFNAWPRASNVHWQYARVIYW</sequence>
<organism evidence="1 2">
    <name type="scientific">Geoglobus acetivorans</name>
    <dbReference type="NCBI Taxonomy" id="565033"/>
    <lineage>
        <taxon>Archaea</taxon>
        <taxon>Methanobacteriati</taxon>
        <taxon>Methanobacteriota</taxon>
        <taxon>Archaeoglobi</taxon>
        <taxon>Archaeoglobales</taxon>
        <taxon>Archaeoglobaceae</taxon>
        <taxon>Geoglobus</taxon>
    </lineage>
</organism>
<name>A0ABZ3H4L4_GEOAI</name>
<keyword evidence="2" id="KW-1185">Reference proteome</keyword>
<dbReference type="RefSeq" id="WP_193806581.1">
    <property type="nucleotide sequence ID" value="NZ_CP087714.1"/>
</dbReference>
<accession>A0ABZ3H4L4</accession>
<dbReference type="Proteomes" id="UP001492541">
    <property type="component" value="Chromosome"/>
</dbReference>
<gene>
    <name evidence="1" type="ORF">LPQ35_01260</name>
</gene>
<protein>
    <submittedName>
        <fullName evidence="1">Uncharacterized protein</fullName>
    </submittedName>
</protein>
<dbReference type="GeneID" id="90448270"/>
<evidence type="ECO:0000313" key="2">
    <source>
        <dbReference type="Proteomes" id="UP001492541"/>
    </source>
</evidence>
<reference evidence="1 2" key="1">
    <citation type="submission" date="2021-11" db="EMBL/GenBank/DDBJ databases">
        <title>Whole genome of Geoglobus acetivorans.</title>
        <authorList>
            <person name="Liu D."/>
        </authorList>
    </citation>
    <scope>NUCLEOTIDE SEQUENCE [LARGE SCALE GENOMIC DNA]</scope>
    <source>
        <strain evidence="1 2">SBH6</strain>
    </source>
</reference>
<evidence type="ECO:0000313" key="1">
    <source>
        <dbReference type="EMBL" id="XAT64023.1"/>
    </source>
</evidence>
<dbReference type="EMBL" id="CP087714">
    <property type="protein sequence ID" value="XAT64023.1"/>
    <property type="molecule type" value="Genomic_DNA"/>
</dbReference>
<proteinExistence type="predicted"/>